<dbReference type="AlphaFoldDB" id="A0A7U2MWD6"/>
<accession>A0A7U2MWD6</accession>
<sequence length="135" mass="15069">MEAAAKQLLSETEESGSLPLQQALDRACLDFSIALLGHSLKGDLFESTVVGFLAVLGVDAAKQTFHEPYGYTRYLSGLVKVAQMLVVERAVQMADKEEMAHSVDTLDAIWERFLPHRIQTLFGWIARLRTYGKKI</sequence>
<dbReference type="Proteomes" id="UP000596276">
    <property type="component" value="Chromosome 7"/>
</dbReference>
<dbReference type="EMBL" id="CP044617">
    <property type="protein sequence ID" value="QRD91097.1"/>
    <property type="molecule type" value="Genomic_DNA"/>
</dbReference>
<proteinExistence type="predicted"/>
<reference evidence="2" key="1">
    <citation type="journal article" date="2021" name="G3 (Bethesda)">
        <title>Chromosome assembled and annotated genome sequence of Aspergillus flavus NRRL 3357.</title>
        <authorList>
            <person name="Skerker J.M."/>
            <person name="Pianalto K.M."/>
            <person name="Mondo S.J."/>
            <person name="Yang K."/>
            <person name="Arkin A.P."/>
            <person name="Keller N.P."/>
            <person name="Grigoriev I.V."/>
            <person name="Louise Glass N.L."/>
        </authorList>
    </citation>
    <scope>NUCLEOTIDE SEQUENCE [LARGE SCALE GENOMIC DNA]</scope>
    <source>
        <strain evidence="2">ATCC 200026 / FGSC A1120 / IAM 13836 / NRRL 3357 / JCM 12722 / SRRC 167</strain>
    </source>
</reference>
<name>A0A7U2MWD6_ASPFN</name>
<evidence type="ECO:0000313" key="2">
    <source>
        <dbReference type="Proteomes" id="UP000596276"/>
    </source>
</evidence>
<dbReference type="VEuPathDB" id="FungiDB:AFLA_007362"/>
<dbReference type="VEuPathDB" id="FungiDB:F9C07_2261993"/>
<organism evidence="1 2">
    <name type="scientific">Aspergillus flavus (strain ATCC 200026 / FGSC A1120 / IAM 13836 / NRRL 3357 / JCM 12722 / SRRC 167)</name>
    <dbReference type="NCBI Taxonomy" id="332952"/>
    <lineage>
        <taxon>Eukaryota</taxon>
        <taxon>Fungi</taxon>
        <taxon>Dikarya</taxon>
        <taxon>Ascomycota</taxon>
        <taxon>Pezizomycotina</taxon>
        <taxon>Eurotiomycetes</taxon>
        <taxon>Eurotiomycetidae</taxon>
        <taxon>Eurotiales</taxon>
        <taxon>Aspergillaceae</taxon>
        <taxon>Aspergillus</taxon>
        <taxon>Aspergillus subgen. Circumdati</taxon>
    </lineage>
</organism>
<gene>
    <name evidence="1" type="ORF">F9C07_2261993</name>
</gene>
<evidence type="ECO:0000313" key="1">
    <source>
        <dbReference type="EMBL" id="QRD91097.1"/>
    </source>
</evidence>
<keyword evidence="2" id="KW-1185">Reference proteome</keyword>
<protein>
    <submittedName>
        <fullName evidence="1">Uncharacterized protein</fullName>
    </submittedName>
</protein>